<feature type="region of interest" description="Disordered" evidence="1">
    <location>
        <begin position="196"/>
        <end position="219"/>
    </location>
</feature>
<evidence type="ECO:0000256" key="1">
    <source>
        <dbReference type="SAM" id="MobiDB-lite"/>
    </source>
</evidence>
<feature type="region of interest" description="Disordered" evidence="1">
    <location>
        <begin position="169"/>
        <end position="188"/>
    </location>
</feature>
<comment type="caution">
    <text evidence="3">The sequence shown here is derived from an EMBL/GenBank/DDBJ whole genome shotgun (WGS) entry which is preliminary data.</text>
</comment>
<dbReference type="OrthoDB" id="10400818at2759"/>
<dbReference type="Proteomes" id="UP000663879">
    <property type="component" value="Unassembled WGS sequence"/>
</dbReference>
<proteinExistence type="predicted"/>
<dbReference type="SUPFAM" id="SSF48726">
    <property type="entry name" value="Immunoglobulin"/>
    <property type="match status" value="1"/>
</dbReference>
<evidence type="ECO:0000256" key="2">
    <source>
        <dbReference type="SAM" id="Phobius"/>
    </source>
</evidence>
<keyword evidence="2" id="KW-0472">Membrane</keyword>
<organism evidence="3 4">
    <name type="scientific">Brachionus calyciflorus</name>
    <dbReference type="NCBI Taxonomy" id="104777"/>
    <lineage>
        <taxon>Eukaryota</taxon>
        <taxon>Metazoa</taxon>
        <taxon>Spiralia</taxon>
        <taxon>Gnathifera</taxon>
        <taxon>Rotifera</taxon>
        <taxon>Eurotatoria</taxon>
        <taxon>Monogononta</taxon>
        <taxon>Pseudotrocha</taxon>
        <taxon>Ploima</taxon>
        <taxon>Brachionidae</taxon>
        <taxon>Brachionus</taxon>
    </lineage>
</organism>
<keyword evidence="2" id="KW-1133">Transmembrane helix</keyword>
<evidence type="ECO:0000313" key="4">
    <source>
        <dbReference type="Proteomes" id="UP000663879"/>
    </source>
</evidence>
<dbReference type="AlphaFoldDB" id="A0A813NYG9"/>
<name>A0A813NYG9_9BILA</name>
<protein>
    <submittedName>
        <fullName evidence="3">Uncharacterized protein</fullName>
    </submittedName>
</protein>
<feature type="region of interest" description="Disordered" evidence="1">
    <location>
        <begin position="316"/>
        <end position="404"/>
    </location>
</feature>
<evidence type="ECO:0000313" key="3">
    <source>
        <dbReference type="EMBL" id="CAF0746399.1"/>
    </source>
</evidence>
<keyword evidence="2" id="KW-0812">Transmembrane</keyword>
<feature type="compositionally biased region" description="Polar residues" evidence="1">
    <location>
        <begin position="372"/>
        <end position="404"/>
    </location>
</feature>
<reference evidence="3" key="1">
    <citation type="submission" date="2021-02" db="EMBL/GenBank/DDBJ databases">
        <authorList>
            <person name="Nowell W R."/>
        </authorList>
    </citation>
    <scope>NUCLEOTIDE SEQUENCE</scope>
    <source>
        <strain evidence="3">Ploen Becks lab</strain>
    </source>
</reference>
<gene>
    <name evidence="3" type="ORF">OXX778_LOCUS3675</name>
</gene>
<sequence length="430" mass="48042">MPQVFYANIGGQARLQCNGNTLCFSTYTFQNSMHSMVALNSSRKYEISGGTVLINNLKESDAGFYTCSGVCTQMKSDQISYFVHPIAMGQPIDLSKTWVAIPPLPDRVDDSNSFYVVVSDERLYAAKSSKILNDGEIAGLVIGLFFGLLFTIAIIVGLILLNRRRNQKAREKVSSRKSDKDTNSIDYSTIERDFGESATNTLTRDSNARENRKPSTNQNELEINNLRNIVSEINTKDIEGPRSYRVDNFNSINEMLNNPSDLPNIDINIGSGNAYQNQLFDNFKDEVKNPETHSQDIKNKEPKNQNSNQYIAQPLIQFPANPRRPPNPLKESRLDAPPQIEPRLDGSQQNIPNSGGVTVVSARTPAVREQRQSVSSNQSGKTTPKQISFSQRIETTSTPFQLQLPPSQSFRQVDYSMSSNYFNKDGATDV</sequence>
<dbReference type="EMBL" id="CAJNOC010000331">
    <property type="protein sequence ID" value="CAF0746399.1"/>
    <property type="molecule type" value="Genomic_DNA"/>
</dbReference>
<feature type="transmembrane region" description="Helical" evidence="2">
    <location>
        <begin position="137"/>
        <end position="161"/>
    </location>
</feature>
<keyword evidence="4" id="KW-1185">Reference proteome</keyword>
<feature type="compositionally biased region" description="Polar residues" evidence="1">
    <location>
        <begin position="346"/>
        <end position="356"/>
    </location>
</feature>
<dbReference type="Gene3D" id="2.60.40.10">
    <property type="entry name" value="Immunoglobulins"/>
    <property type="match status" value="1"/>
</dbReference>
<accession>A0A813NYG9</accession>
<dbReference type="InterPro" id="IPR036179">
    <property type="entry name" value="Ig-like_dom_sf"/>
</dbReference>
<dbReference type="InterPro" id="IPR013783">
    <property type="entry name" value="Ig-like_fold"/>
</dbReference>